<dbReference type="InterPro" id="IPR057567">
    <property type="entry name" value="TPR_TTI1_C"/>
</dbReference>
<dbReference type="GO" id="GO:0005737">
    <property type="term" value="C:cytoplasm"/>
    <property type="evidence" value="ECO:0007669"/>
    <property type="project" value="TreeGrafter"/>
</dbReference>
<dbReference type="PANTHER" id="PTHR18460">
    <property type="entry name" value="TEL2 INTERACTING PROTEIN 1 TTI1 FAMILY MEMBER"/>
    <property type="match status" value="1"/>
</dbReference>
<reference evidence="4" key="1">
    <citation type="submission" date="2021-11" db="EMBL/GenBank/DDBJ databases">
        <authorList>
            <consortium name="Genoscope - CEA"/>
            <person name="William W."/>
        </authorList>
    </citation>
    <scope>NUCLEOTIDE SEQUENCE</scope>
</reference>
<evidence type="ECO:0000259" key="2">
    <source>
        <dbReference type="Pfam" id="PF24173"/>
    </source>
</evidence>
<dbReference type="Gene3D" id="1.25.10.10">
    <property type="entry name" value="Leucine-rich Repeat Variant"/>
    <property type="match status" value="1"/>
</dbReference>
<dbReference type="OrthoDB" id="49511at2759"/>
<dbReference type="Proteomes" id="UP000789595">
    <property type="component" value="Unassembled WGS sequence"/>
</dbReference>
<evidence type="ECO:0000313" key="5">
    <source>
        <dbReference type="Proteomes" id="UP000789595"/>
    </source>
</evidence>
<name>A0A8J2SUM7_9STRA</name>
<comment type="caution">
    <text evidence="4">The sequence shown here is derived from an EMBL/GenBank/DDBJ whole genome shotgun (WGS) entry which is preliminary data.</text>
</comment>
<evidence type="ECO:0000313" key="4">
    <source>
        <dbReference type="EMBL" id="CAH0377327.1"/>
    </source>
</evidence>
<dbReference type="InterPro" id="IPR057566">
    <property type="entry name" value="TPR_TTI1_N"/>
</dbReference>
<dbReference type="SUPFAM" id="SSF48371">
    <property type="entry name" value="ARM repeat"/>
    <property type="match status" value="1"/>
</dbReference>
<keyword evidence="5" id="KW-1185">Reference proteome</keyword>
<feature type="domain" description="TTI1 C-terminal TPR" evidence="3">
    <location>
        <begin position="814"/>
        <end position="997"/>
    </location>
</feature>
<sequence length="1130" mass="119593">MALSTSSAELTTTTAARDDANAAAAKATIDLLRVADMDDATKDASVAAVDACGRLARALAVPGAVRPRDAPAALLPATMLLLRPPRGRRRRAAIESAAGCATAAITACGPSLARVAGVDGVSRLLGGVSLRLADKNDEGITSKEEATLALLRAARSAFTSSQTAAGADRKAWLVVWDRLNGQESDGRVLVAGLAHATALLVKGGASRETRLNAVELLDAMVMATPSKLQRDLWRCFLPGLFGPLWAAAAAPPTPAESDALRCSALTACARLVVVVCGGDVEDAIQEARVGPTEDTGVSVAPTRIWRETTQQRLLFHVPAMLVACRRDASSKTRRACVAAAASIKDACSPFLGPCAALNDTLAALCFDEDPAVASEARRASVETSSPEDVAKAAQAAAVLACSNDEAALRDALDLTSGRCVGTRSNHWDGDAAFSTLEGLARVLRGTDAGVQSLDAPLGAPQGLVAHDTFEKRVVEAGRFGAAYPRPRLAHLHAKATRNALRRTVWLVAMKAPTLSLEACLRGLTKEFGSLLADLVSSLAAAPRLRDAVQDDEPVDVTLDQKPLESNGELVALAEYAADEILASKAWRGTRVDPVEEEVSSDLLRDGTALATPTKALATTTTNEAAPELCRALAACTGLAAARGGPEALAALLRRALYPLLEQLASTNPDARQAALAALVECAACTDTDDAKEALPALLAANLDYVVDAACRKLRRAATPEQAAKSASVVEVLLRHSQAEPATPLLRDVVRNALRDVDAHCVSAGSTHVATAFLRLMRAMVRAVPHIPGEDRIVQEETEDWLKPLLRDFGDRPTRQKAQDDSYKRLMDELNKYGPRDPPPEDAPPREVEQRDSTLTDEEKVFLGNRAHHAKLNEMGPSEASPEETLLSDVAKRATYFVATDDLAVQTVAFGVLADACDRLRAVPDRVRPLVHAVWPSIRARLPATRDACDALYHASGAQQRCVSAALDVVAVLAFCVGDFLAFKFKDDAWPSLQLLLRPPLLEDDDSIPQREGVVVAALHCCSRLAQRRDLDDLIGPVASTMSGFALALASQGASTKVCDAVAACVSSLIRHDGDAVWLRVFDGSGEGPLPSCAALPPCTSRKLDPSVRRDVLAALDRVDVELPDGKGFWL</sequence>
<protein>
    <submittedName>
        <fullName evidence="4">Uncharacterized protein</fullName>
    </submittedName>
</protein>
<proteinExistence type="predicted"/>
<dbReference type="Pfam" id="PF24181">
    <property type="entry name" value="TPR_TTI1_C"/>
    <property type="match status" value="1"/>
</dbReference>
<evidence type="ECO:0000259" key="3">
    <source>
        <dbReference type="Pfam" id="PF24181"/>
    </source>
</evidence>
<dbReference type="InterPro" id="IPR049362">
    <property type="entry name" value="TTI1_rpt"/>
</dbReference>
<gene>
    <name evidence="4" type="ORF">PECAL_5P18890</name>
</gene>
<dbReference type="InterPro" id="IPR052587">
    <property type="entry name" value="TELO2-interacting_protein_1"/>
</dbReference>
<accession>A0A8J2SUM7</accession>
<feature type="domain" description="TTI1 N-terminal TPR" evidence="2">
    <location>
        <begin position="75"/>
        <end position="363"/>
    </location>
</feature>
<dbReference type="InterPro" id="IPR011989">
    <property type="entry name" value="ARM-like"/>
</dbReference>
<dbReference type="AlphaFoldDB" id="A0A8J2SUM7"/>
<dbReference type="PANTHER" id="PTHR18460:SF3">
    <property type="entry name" value="TELO2-INTERACTING PROTEIN 1 HOMOLOG"/>
    <property type="match status" value="1"/>
</dbReference>
<organism evidence="4 5">
    <name type="scientific">Pelagomonas calceolata</name>
    <dbReference type="NCBI Taxonomy" id="35677"/>
    <lineage>
        <taxon>Eukaryota</taxon>
        <taxon>Sar</taxon>
        <taxon>Stramenopiles</taxon>
        <taxon>Ochrophyta</taxon>
        <taxon>Pelagophyceae</taxon>
        <taxon>Pelagomonadales</taxon>
        <taxon>Pelagomonadaceae</taxon>
        <taxon>Pelagomonas</taxon>
    </lineage>
</organism>
<dbReference type="EMBL" id="CAKKNE010000005">
    <property type="protein sequence ID" value="CAH0377327.1"/>
    <property type="molecule type" value="Genomic_DNA"/>
</dbReference>
<evidence type="ECO:0000256" key="1">
    <source>
        <dbReference type="SAM" id="MobiDB-lite"/>
    </source>
</evidence>
<dbReference type="InterPro" id="IPR016024">
    <property type="entry name" value="ARM-type_fold"/>
</dbReference>
<dbReference type="Pfam" id="PF24173">
    <property type="entry name" value="TPR_TTI1_N"/>
    <property type="match status" value="1"/>
</dbReference>
<feature type="region of interest" description="Disordered" evidence="1">
    <location>
        <begin position="828"/>
        <end position="855"/>
    </location>
</feature>
<dbReference type="Pfam" id="PF21547">
    <property type="entry name" value="TTI1"/>
    <property type="match status" value="1"/>
</dbReference>